<evidence type="ECO:0000256" key="1">
    <source>
        <dbReference type="SAM" id="MobiDB-lite"/>
    </source>
</evidence>
<sequence>MDGGLHGGPGGGTGLVSSPADKRAAALSIETGIAPGTRKAGEWADEDTAAAVTAFGARDGGGWLTSAALRKAHHRWTDQVRDLMDRLTAERDALRSTNRLLTSTDLATGSTLREVSVLDTF</sequence>
<dbReference type="Proteomes" id="UP001599756">
    <property type="component" value="Unassembled WGS sequence"/>
</dbReference>
<feature type="region of interest" description="Disordered" evidence="1">
    <location>
        <begin position="1"/>
        <end position="21"/>
    </location>
</feature>
<keyword evidence="3" id="KW-1185">Reference proteome</keyword>
<dbReference type="RefSeq" id="WP_381843037.1">
    <property type="nucleotide sequence ID" value="NZ_JBHYTS010000071.1"/>
</dbReference>
<comment type="caution">
    <text evidence="2">The sequence shown here is derived from an EMBL/GenBank/DDBJ whole genome shotgun (WGS) entry which is preliminary data.</text>
</comment>
<name>A0ABW6HE38_9ACTN</name>
<feature type="compositionally biased region" description="Gly residues" evidence="1">
    <location>
        <begin position="1"/>
        <end position="14"/>
    </location>
</feature>
<evidence type="ECO:0000313" key="3">
    <source>
        <dbReference type="Proteomes" id="UP001599756"/>
    </source>
</evidence>
<proteinExistence type="predicted"/>
<gene>
    <name evidence="2" type="ORF">ACFW88_30975</name>
</gene>
<accession>A0ABW6HE38</accession>
<dbReference type="EMBL" id="JBHYTS010000071">
    <property type="protein sequence ID" value="MFE1754915.1"/>
    <property type="molecule type" value="Genomic_DNA"/>
</dbReference>
<reference evidence="2 3" key="1">
    <citation type="submission" date="2024-09" db="EMBL/GenBank/DDBJ databases">
        <title>The Natural Products Discovery Center: Release of the First 8490 Sequenced Strains for Exploring Actinobacteria Biosynthetic Diversity.</title>
        <authorList>
            <person name="Kalkreuter E."/>
            <person name="Kautsar S.A."/>
            <person name="Yang D."/>
            <person name="Bader C.D."/>
            <person name="Teijaro C.N."/>
            <person name="Fluegel L."/>
            <person name="Davis C.M."/>
            <person name="Simpson J.R."/>
            <person name="Lauterbach L."/>
            <person name="Steele A.D."/>
            <person name="Gui C."/>
            <person name="Meng S."/>
            <person name="Li G."/>
            <person name="Viehrig K."/>
            <person name="Ye F."/>
            <person name="Su P."/>
            <person name="Kiefer A.F."/>
            <person name="Nichols A."/>
            <person name="Cepeda A.J."/>
            <person name="Yan W."/>
            <person name="Fan B."/>
            <person name="Jiang Y."/>
            <person name="Adhikari A."/>
            <person name="Zheng C.-J."/>
            <person name="Schuster L."/>
            <person name="Cowan T.M."/>
            <person name="Smanski M.J."/>
            <person name="Chevrette M.G."/>
            <person name="De Carvalho L.P.S."/>
            <person name="Shen B."/>
        </authorList>
    </citation>
    <scope>NUCLEOTIDE SEQUENCE [LARGE SCALE GENOMIC DNA]</scope>
    <source>
        <strain evidence="2 3">NPDC059500</strain>
    </source>
</reference>
<organism evidence="2 3">
    <name type="scientific">Streptomyces anandii</name>
    <dbReference type="NCBI Taxonomy" id="285454"/>
    <lineage>
        <taxon>Bacteria</taxon>
        <taxon>Bacillati</taxon>
        <taxon>Actinomycetota</taxon>
        <taxon>Actinomycetes</taxon>
        <taxon>Kitasatosporales</taxon>
        <taxon>Streptomycetaceae</taxon>
        <taxon>Streptomyces</taxon>
    </lineage>
</organism>
<evidence type="ECO:0000313" key="2">
    <source>
        <dbReference type="EMBL" id="MFE1754915.1"/>
    </source>
</evidence>
<protein>
    <submittedName>
        <fullName evidence="2">Uncharacterized protein</fullName>
    </submittedName>
</protein>